<feature type="transmembrane region" description="Helical" evidence="9">
    <location>
        <begin position="140"/>
        <end position="161"/>
    </location>
</feature>
<evidence type="ECO:0000313" key="11">
    <source>
        <dbReference type="Proteomes" id="UP000245790"/>
    </source>
</evidence>
<feature type="transmembrane region" description="Helical" evidence="9">
    <location>
        <begin position="294"/>
        <end position="318"/>
    </location>
</feature>
<comment type="subcellular location">
    <subcellularLocation>
        <location evidence="9">Cell inner membrane</location>
        <topology evidence="9">Multi-pass membrane protein</topology>
    </subcellularLocation>
    <subcellularLocation>
        <location evidence="1">Cell membrane</location>
        <topology evidence="1">Multi-pass membrane protein</topology>
    </subcellularLocation>
</comment>
<feature type="transmembrane region" description="Helical" evidence="9">
    <location>
        <begin position="58"/>
        <end position="82"/>
    </location>
</feature>
<keyword evidence="4" id="KW-1003">Cell membrane</keyword>
<evidence type="ECO:0000256" key="6">
    <source>
        <dbReference type="ARBA" id="ARBA00022847"/>
    </source>
</evidence>
<keyword evidence="11" id="KW-1185">Reference proteome</keyword>
<evidence type="ECO:0000256" key="1">
    <source>
        <dbReference type="ARBA" id="ARBA00004651"/>
    </source>
</evidence>
<accession>A0A316FA68</accession>
<dbReference type="FunFam" id="1.20.1740.10:FF:000004">
    <property type="entry name" value="Sodium:alanine symporter family protein"/>
    <property type="match status" value="1"/>
</dbReference>
<dbReference type="GO" id="GO:0005886">
    <property type="term" value="C:plasma membrane"/>
    <property type="evidence" value="ECO:0007669"/>
    <property type="project" value="UniProtKB-SubCell"/>
</dbReference>
<dbReference type="Pfam" id="PF01235">
    <property type="entry name" value="Na_Ala_symp"/>
    <property type="match status" value="1"/>
</dbReference>
<comment type="caution">
    <text evidence="10">The sequence shown here is derived from an EMBL/GenBank/DDBJ whole genome shotgun (WGS) entry which is preliminary data.</text>
</comment>
<reference evidence="10 11" key="1">
    <citation type="submission" date="2018-05" db="EMBL/GenBank/DDBJ databases">
        <title>Genomic Encyclopedia of Type Strains, Phase IV (KMG-IV): sequencing the most valuable type-strain genomes for metagenomic binning, comparative biology and taxonomic classification.</title>
        <authorList>
            <person name="Goeker M."/>
        </authorList>
    </citation>
    <scope>NUCLEOTIDE SEQUENCE [LARGE SCALE GENOMIC DNA]</scope>
    <source>
        <strain evidence="10 11">DSM 25350</strain>
    </source>
</reference>
<feature type="transmembrane region" description="Helical" evidence="9">
    <location>
        <begin position="230"/>
        <end position="254"/>
    </location>
</feature>
<evidence type="ECO:0000256" key="7">
    <source>
        <dbReference type="ARBA" id="ARBA00022989"/>
    </source>
</evidence>
<feature type="transmembrane region" description="Helical" evidence="9">
    <location>
        <begin position="88"/>
        <end position="105"/>
    </location>
</feature>
<name>A0A316FA68_9GAMM</name>
<protein>
    <submittedName>
        <fullName evidence="10">AGCS family alanine or glycine:cation symporter</fullName>
    </submittedName>
</protein>
<evidence type="ECO:0000256" key="4">
    <source>
        <dbReference type="ARBA" id="ARBA00022475"/>
    </source>
</evidence>
<evidence type="ECO:0000256" key="2">
    <source>
        <dbReference type="ARBA" id="ARBA00009261"/>
    </source>
</evidence>
<dbReference type="GO" id="GO:0005283">
    <property type="term" value="F:amino acid:sodium symporter activity"/>
    <property type="evidence" value="ECO:0007669"/>
    <property type="project" value="InterPro"/>
</dbReference>
<keyword evidence="8 9" id="KW-0472">Membrane</keyword>
<evidence type="ECO:0000313" key="10">
    <source>
        <dbReference type="EMBL" id="PWK43594.1"/>
    </source>
</evidence>
<organism evidence="10 11">
    <name type="scientific">Pleionea mediterranea</name>
    <dbReference type="NCBI Taxonomy" id="523701"/>
    <lineage>
        <taxon>Bacteria</taxon>
        <taxon>Pseudomonadati</taxon>
        <taxon>Pseudomonadota</taxon>
        <taxon>Gammaproteobacteria</taxon>
        <taxon>Oceanospirillales</taxon>
        <taxon>Pleioneaceae</taxon>
        <taxon>Pleionea</taxon>
    </lineage>
</organism>
<dbReference type="PANTHER" id="PTHR30330:SF1">
    <property type="entry name" value="AMINO-ACID CARRIER PROTEIN ALST"/>
    <property type="match status" value="1"/>
</dbReference>
<dbReference type="RefSeq" id="WP_109765029.1">
    <property type="nucleotide sequence ID" value="NZ_QGGU01000016.1"/>
</dbReference>
<feature type="transmembrane region" description="Helical" evidence="9">
    <location>
        <begin position="399"/>
        <end position="422"/>
    </location>
</feature>
<feature type="transmembrane region" description="Helical" evidence="9">
    <location>
        <begin position="13"/>
        <end position="37"/>
    </location>
</feature>
<evidence type="ECO:0000256" key="8">
    <source>
        <dbReference type="ARBA" id="ARBA00023136"/>
    </source>
</evidence>
<keyword evidence="9" id="KW-0997">Cell inner membrane</keyword>
<dbReference type="Proteomes" id="UP000245790">
    <property type="component" value="Unassembled WGS sequence"/>
</dbReference>
<evidence type="ECO:0000256" key="5">
    <source>
        <dbReference type="ARBA" id="ARBA00022692"/>
    </source>
</evidence>
<keyword evidence="6 9" id="KW-0769">Symport</keyword>
<feature type="transmembrane region" description="Helical" evidence="9">
    <location>
        <begin position="376"/>
        <end position="393"/>
    </location>
</feature>
<evidence type="ECO:0000256" key="3">
    <source>
        <dbReference type="ARBA" id="ARBA00022448"/>
    </source>
</evidence>
<dbReference type="Gene3D" id="1.20.1740.10">
    <property type="entry name" value="Amino acid/polyamine transporter I"/>
    <property type="match status" value="1"/>
</dbReference>
<dbReference type="AlphaFoldDB" id="A0A316FA68"/>
<feature type="transmembrane region" description="Helical" evidence="9">
    <location>
        <begin position="173"/>
        <end position="191"/>
    </location>
</feature>
<keyword evidence="7 9" id="KW-1133">Transmembrane helix</keyword>
<proteinExistence type="inferred from homology"/>
<dbReference type="EMBL" id="QGGU01000016">
    <property type="protein sequence ID" value="PWK43594.1"/>
    <property type="molecule type" value="Genomic_DNA"/>
</dbReference>
<keyword evidence="3 9" id="KW-0813">Transport</keyword>
<dbReference type="OrthoDB" id="9806926at2"/>
<dbReference type="PRINTS" id="PR00175">
    <property type="entry name" value="NAALASMPORT"/>
</dbReference>
<evidence type="ECO:0000256" key="9">
    <source>
        <dbReference type="RuleBase" id="RU363064"/>
    </source>
</evidence>
<dbReference type="InterPro" id="IPR001463">
    <property type="entry name" value="Na/Ala_symport"/>
</dbReference>
<sequence length="461" mass="49802">MLDTVNGILWGKLLIVMLIGVGVWFTVASRFVQFRYFAQMFKVFKQGMRHEKGRVSSFQALLVSVAGRVGAGNIAGVAVAITLGGPGAIFWMWMVGLIGMATSFYECTLAQIFKQSEDDGTYRGGPAYYMHKGMNQKWMGVIYSGLLALSVGTALIALQSFTVASSFNESFGVPTHYTGIVLAIVTALIIFGGIKRIAEVAEWIVPFMAIGYFVLGVFVIGQNVEKVPEALMLIVNSAFGLEPAIGGGLGAAILMGVQRGLFSNEAGLGHAANVAAVAHVKHPVNQGIVQSFSVFIDTMILCTVTAMIILLSDINILSGDIGGIALTQIALSEHIGDWSGIFVTIALMLFAFTTILYLYYLGENGLNFFSRNNKPLFNAYRVIILLQIVWGSLQDLGTVFAFADLAVGLLALGNLIALAFLFKTGQKALNDYDQQLKAGVKQPVFNTSELQDVNLDRQSWK</sequence>
<dbReference type="NCBIfam" id="TIGR00835">
    <property type="entry name" value="agcS"/>
    <property type="match status" value="1"/>
</dbReference>
<gene>
    <name evidence="10" type="ORF">C8D97_1168</name>
</gene>
<feature type="transmembrane region" description="Helical" evidence="9">
    <location>
        <begin position="338"/>
        <end position="360"/>
    </location>
</feature>
<comment type="similarity">
    <text evidence="2 9">Belongs to the alanine or glycine:cation symporter (AGCS) (TC 2.A.25) family.</text>
</comment>
<keyword evidence="5 9" id="KW-0812">Transmembrane</keyword>
<dbReference type="PANTHER" id="PTHR30330">
    <property type="entry name" value="AGSS FAMILY TRANSPORTER, SODIUM-ALANINE"/>
    <property type="match status" value="1"/>
</dbReference>
<feature type="transmembrane region" description="Helical" evidence="9">
    <location>
        <begin position="203"/>
        <end position="224"/>
    </location>
</feature>